<organism evidence="3 4">
    <name type="scientific">Massilia violaceinigra</name>
    <dbReference type="NCBI Taxonomy" id="2045208"/>
    <lineage>
        <taxon>Bacteria</taxon>
        <taxon>Pseudomonadati</taxon>
        <taxon>Pseudomonadota</taxon>
        <taxon>Betaproteobacteria</taxon>
        <taxon>Burkholderiales</taxon>
        <taxon>Oxalobacteraceae</taxon>
        <taxon>Telluria group</taxon>
        <taxon>Massilia</taxon>
    </lineage>
</organism>
<evidence type="ECO:0000313" key="3">
    <source>
        <dbReference type="EMBL" id="ATQ77763.1"/>
    </source>
</evidence>
<sequence length="257" mass="27099">MSIPAQNSNSNTVSDQRLSTRRAYDIEQRAYAAVGRSFAAGSEARSRHLRIVFASVAVVTIMILIAMLAMLTQENISSPHALKIAAAGKAAPEPAKGKPVVIIDEKDDAPKRPVVASGPIPPLVLLTPAEARPAPAMVQARPAAVVKTSVKVRERGKLAAATLKHAALKAGKTAHPQAANSVAARKAARKTSAPAPVKRRVSASAAASPVQQARHADTGALDTLFSFASLPRRYLGQPVPVMASRQTLSRRHYLSKP</sequence>
<proteinExistence type="predicted"/>
<gene>
    <name evidence="3" type="ORF">CR152_27135</name>
</gene>
<dbReference type="KEGG" id="mass:CR152_27135"/>
<evidence type="ECO:0000313" key="4">
    <source>
        <dbReference type="Proteomes" id="UP000229897"/>
    </source>
</evidence>
<dbReference type="AlphaFoldDB" id="A0A2D2DS17"/>
<name>A0A2D2DS17_9BURK</name>
<feature type="transmembrane region" description="Helical" evidence="2">
    <location>
        <begin position="51"/>
        <end position="71"/>
    </location>
</feature>
<keyword evidence="2" id="KW-0812">Transmembrane</keyword>
<dbReference type="RefSeq" id="WP_099880220.1">
    <property type="nucleotide sequence ID" value="NZ_CP024608.1"/>
</dbReference>
<evidence type="ECO:0000256" key="2">
    <source>
        <dbReference type="SAM" id="Phobius"/>
    </source>
</evidence>
<feature type="region of interest" description="Disordered" evidence="1">
    <location>
        <begin position="171"/>
        <end position="211"/>
    </location>
</feature>
<dbReference type="EMBL" id="CP024608">
    <property type="protein sequence ID" value="ATQ77763.1"/>
    <property type="molecule type" value="Genomic_DNA"/>
</dbReference>
<keyword evidence="4" id="KW-1185">Reference proteome</keyword>
<accession>A0A2D2DS17</accession>
<protein>
    <submittedName>
        <fullName evidence="3">Uncharacterized protein</fullName>
    </submittedName>
</protein>
<dbReference type="Proteomes" id="UP000229897">
    <property type="component" value="Chromosome"/>
</dbReference>
<keyword evidence="2" id="KW-1133">Transmembrane helix</keyword>
<dbReference type="OrthoDB" id="10009998at2"/>
<evidence type="ECO:0000256" key="1">
    <source>
        <dbReference type="SAM" id="MobiDB-lite"/>
    </source>
</evidence>
<reference evidence="3" key="1">
    <citation type="submission" date="2017-10" db="EMBL/GenBank/DDBJ databases">
        <title>Massilia psychrophilum sp. nov., a novel purple-pigmented bacterium isolated from Tianshan glacier, Xinjiang Municipality, China.</title>
        <authorList>
            <person name="Wang H."/>
        </authorList>
    </citation>
    <scope>NUCLEOTIDE SEQUENCE [LARGE SCALE GENOMIC DNA]</scope>
    <source>
        <strain evidence="3">B2</strain>
    </source>
</reference>
<feature type="compositionally biased region" description="Low complexity" evidence="1">
    <location>
        <begin position="202"/>
        <end position="211"/>
    </location>
</feature>
<keyword evidence="2" id="KW-0472">Membrane</keyword>